<dbReference type="EnsemblMetazoa" id="CJA04652.1">
    <property type="protein sequence ID" value="CJA04652.1"/>
    <property type="gene ID" value="WBGene00123857"/>
</dbReference>
<proteinExistence type="predicted"/>
<keyword evidence="3" id="KW-1185">Reference proteome</keyword>
<dbReference type="OMA" id="CFTEIAY"/>
<protein>
    <submittedName>
        <fullName evidence="2">Uncharacterized protein</fullName>
    </submittedName>
</protein>
<keyword evidence="1" id="KW-0472">Membrane</keyword>
<organism evidence="2 3">
    <name type="scientific">Caenorhabditis japonica</name>
    <dbReference type="NCBI Taxonomy" id="281687"/>
    <lineage>
        <taxon>Eukaryota</taxon>
        <taxon>Metazoa</taxon>
        <taxon>Ecdysozoa</taxon>
        <taxon>Nematoda</taxon>
        <taxon>Chromadorea</taxon>
        <taxon>Rhabditida</taxon>
        <taxon>Rhabditina</taxon>
        <taxon>Rhabditomorpha</taxon>
        <taxon>Rhabditoidea</taxon>
        <taxon>Rhabditidae</taxon>
        <taxon>Peloderinae</taxon>
        <taxon>Caenorhabditis</taxon>
    </lineage>
</organism>
<reference evidence="3" key="1">
    <citation type="submission" date="2010-08" db="EMBL/GenBank/DDBJ databases">
        <authorList>
            <consortium name="Caenorhabditis japonica Sequencing Consortium"/>
            <person name="Wilson R.K."/>
        </authorList>
    </citation>
    <scope>NUCLEOTIDE SEQUENCE [LARGE SCALE GENOMIC DNA]</scope>
    <source>
        <strain evidence="3">DF5081</strain>
    </source>
</reference>
<accession>A0A8R1DJU1</accession>
<evidence type="ECO:0000256" key="1">
    <source>
        <dbReference type="SAM" id="Phobius"/>
    </source>
</evidence>
<keyword evidence="1" id="KW-0812">Transmembrane</keyword>
<reference evidence="2" key="2">
    <citation type="submission" date="2022-06" db="UniProtKB">
        <authorList>
            <consortium name="EnsemblMetazoa"/>
        </authorList>
    </citation>
    <scope>IDENTIFICATION</scope>
    <source>
        <strain evidence="2">DF5081</strain>
    </source>
</reference>
<keyword evidence="1" id="KW-1133">Transmembrane helix</keyword>
<dbReference type="Proteomes" id="UP000005237">
    <property type="component" value="Unassembled WGS sequence"/>
</dbReference>
<sequence>MDNIILNFLEDVVNSEEHTLVGVLMVLTYPSKLPVDDHMNLGPTESLFAHRYEIGCASSTLFTTCFMEKSRNGGHLYELGVPCSKCRTHCEFFTHVDGTMEEGVLCVPPQETPTVVVKAETSLIPNHTLLTVFLLVALFGLIQYGADT</sequence>
<dbReference type="AlphaFoldDB" id="A0A8R1DJU1"/>
<evidence type="ECO:0000313" key="2">
    <source>
        <dbReference type="EnsemblMetazoa" id="CJA04652.1"/>
    </source>
</evidence>
<name>A0A8R1DJU1_CAEJA</name>
<feature type="transmembrane region" description="Helical" evidence="1">
    <location>
        <begin position="128"/>
        <end position="146"/>
    </location>
</feature>
<evidence type="ECO:0000313" key="3">
    <source>
        <dbReference type="Proteomes" id="UP000005237"/>
    </source>
</evidence>